<proteinExistence type="predicted"/>
<feature type="domain" description="AMP-dependent synthetase/ligase" evidence="1">
    <location>
        <begin position="1"/>
        <end position="95"/>
    </location>
</feature>
<dbReference type="GO" id="GO:0043041">
    <property type="term" value="P:amino acid activation for nonribosomal peptide biosynthetic process"/>
    <property type="evidence" value="ECO:0007669"/>
    <property type="project" value="TreeGrafter"/>
</dbReference>
<dbReference type="GO" id="GO:0031177">
    <property type="term" value="F:phosphopantetheine binding"/>
    <property type="evidence" value="ECO:0007669"/>
    <property type="project" value="TreeGrafter"/>
</dbReference>
<dbReference type="Pfam" id="PF00501">
    <property type="entry name" value="AMP-binding"/>
    <property type="match status" value="1"/>
</dbReference>
<sequence length="100" mass="11428">GKRQGVMIEHKNCLSLLTSCYEKFEFSENDTWTFFPSYCFDFSLCSIFGSLLTGSNVLLLNPDELIDHSVFVKLMTQYNSTVFSPTPSAFYPFISLNEKV</sequence>
<dbReference type="PANTHER" id="PTHR45527:SF14">
    <property type="entry name" value="PLIPASTATIN SYNTHASE SUBUNIT B"/>
    <property type="match status" value="1"/>
</dbReference>
<reference evidence="2 3" key="1">
    <citation type="journal article" date="2016" name="Nat. Commun.">
        <title>Microbial interactions lead to rapid micro-scale successions on model marine particles.</title>
        <authorList>
            <person name="Datta M.S."/>
            <person name="Sliwerska E."/>
            <person name="Gore J."/>
            <person name="Polz M.F."/>
            <person name="Cordero O.X."/>
        </authorList>
    </citation>
    <scope>NUCLEOTIDE SEQUENCE [LARGE SCALE GENOMIC DNA]</scope>
    <source>
        <strain evidence="2 3">4G03</strain>
    </source>
</reference>
<dbReference type="AlphaFoldDB" id="A0A2G1BP71"/>
<dbReference type="GO" id="GO:0044550">
    <property type="term" value="P:secondary metabolite biosynthetic process"/>
    <property type="evidence" value="ECO:0007669"/>
    <property type="project" value="TreeGrafter"/>
</dbReference>
<feature type="non-terminal residue" evidence="2">
    <location>
        <position position="1"/>
    </location>
</feature>
<feature type="non-terminal residue" evidence="2">
    <location>
        <position position="100"/>
    </location>
</feature>
<evidence type="ECO:0000313" key="3">
    <source>
        <dbReference type="Proteomes" id="UP000222163"/>
    </source>
</evidence>
<dbReference type="InterPro" id="IPR000873">
    <property type="entry name" value="AMP-dep_synth/lig_dom"/>
</dbReference>
<gene>
    <name evidence="2" type="ORF">CSC81_18865</name>
</gene>
<comment type="caution">
    <text evidence="2">The sequence shown here is derived from an EMBL/GenBank/DDBJ whole genome shotgun (WGS) entry which is preliminary data.</text>
</comment>
<organism evidence="2 3">
    <name type="scientific">Tenacibaculum discolor</name>
    <dbReference type="NCBI Taxonomy" id="361581"/>
    <lineage>
        <taxon>Bacteria</taxon>
        <taxon>Pseudomonadati</taxon>
        <taxon>Bacteroidota</taxon>
        <taxon>Flavobacteriia</taxon>
        <taxon>Flavobacteriales</taxon>
        <taxon>Flavobacteriaceae</taxon>
        <taxon>Tenacibaculum</taxon>
    </lineage>
</organism>
<dbReference type="Proteomes" id="UP000222163">
    <property type="component" value="Unassembled WGS sequence"/>
</dbReference>
<accession>A0A2G1BP71</accession>
<dbReference type="SUPFAM" id="SSF56801">
    <property type="entry name" value="Acetyl-CoA synthetase-like"/>
    <property type="match status" value="1"/>
</dbReference>
<name>A0A2G1BP71_9FLAO</name>
<dbReference type="Gene3D" id="3.40.50.980">
    <property type="match status" value="1"/>
</dbReference>
<evidence type="ECO:0000259" key="1">
    <source>
        <dbReference type="Pfam" id="PF00501"/>
    </source>
</evidence>
<dbReference type="GO" id="GO:0005829">
    <property type="term" value="C:cytosol"/>
    <property type="evidence" value="ECO:0007669"/>
    <property type="project" value="TreeGrafter"/>
</dbReference>
<protein>
    <recommendedName>
        <fullName evidence="1">AMP-dependent synthetase/ligase domain-containing protein</fullName>
    </recommendedName>
</protein>
<dbReference type="EMBL" id="PDUU01001122">
    <property type="protein sequence ID" value="PHN95754.1"/>
    <property type="molecule type" value="Genomic_DNA"/>
</dbReference>
<evidence type="ECO:0000313" key="2">
    <source>
        <dbReference type="EMBL" id="PHN95754.1"/>
    </source>
</evidence>
<dbReference type="PANTHER" id="PTHR45527">
    <property type="entry name" value="NONRIBOSOMAL PEPTIDE SYNTHETASE"/>
    <property type="match status" value="1"/>
</dbReference>